<evidence type="ECO:0000313" key="1">
    <source>
        <dbReference type="EMBL" id="SKA58428.1"/>
    </source>
</evidence>
<dbReference type="AlphaFoldDB" id="A0A1T4V0P7"/>
<proteinExistence type="predicted"/>
<evidence type="ECO:0008006" key="3">
    <source>
        <dbReference type="Google" id="ProtNLM"/>
    </source>
</evidence>
<dbReference type="EMBL" id="FUWP01000051">
    <property type="protein sequence ID" value="SKA58428.1"/>
    <property type="molecule type" value="Genomic_DNA"/>
</dbReference>
<organism evidence="1 2">
    <name type="scientific">Photobacterium toruni</name>
    <dbReference type="NCBI Taxonomy" id="1935446"/>
    <lineage>
        <taxon>Bacteria</taxon>
        <taxon>Pseudomonadati</taxon>
        <taxon>Pseudomonadota</taxon>
        <taxon>Gammaproteobacteria</taxon>
        <taxon>Vibrionales</taxon>
        <taxon>Vibrionaceae</taxon>
        <taxon>Photobacterium</taxon>
    </lineage>
</organism>
<dbReference type="OrthoDB" id="5919017at2"/>
<accession>A0A1T4V0P7</accession>
<sequence>MRNKKTKRLQKRILTVVGEGQTEKAFLEHLRQFYSNGELIVKVKSANGKGPDNVINDAIGTLNASSKGVMVAALLDKDLIWPPKLIKEAKRLNITLVGVDPCIEALMIDILEHKRPRPCNNKSCKKYLHPLLNGNPTDKKSYVTLFTCDVLDNAKTRVEELDQIISLFNS</sequence>
<reference evidence="1 2" key="1">
    <citation type="submission" date="2017-02" db="EMBL/GenBank/DDBJ databases">
        <authorList>
            <person name="Peterson S.W."/>
        </authorList>
    </citation>
    <scope>NUCLEOTIDE SEQUENCE [LARGE SCALE GENOMIC DNA]</scope>
    <source>
        <strain evidence="1 2">CECT 9189</strain>
    </source>
</reference>
<dbReference type="Proteomes" id="UP000191116">
    <property type="component" value="Unassembled WGS sequence"/>
</dbReference>
<dbReference type="RefSeq" id="WP_080176573.1">
    <property type="nucleotide sequence ID" value="NZ_AP024860.1"/>
</dbReference>
<protein>
    <recommendedName>
        <fullName evidence="3">RloB-like protein</fullName>
    </recommendedName>
</protein>
<evidence type="ECO:0000313" key="2">
    <source>
        <dbReference type="Proteomes" id="UP000191116"/>
    </source>
</evidence>
<gene>
    <name evidence="1" type="ORF">CZ814_03964</name>
</gene>
<name>A0A1T4V0P7_9GAMM</name>